<dbReference type="PRINTS" id="PR00419">
    <property type="entry name" value="ADXRDTASE"/>
</dbReference>
<organism evidence="5 6">
    <name type="scientific">Sporichthya brevicatena</name>
    <dbReference type="NCBI Taxonomy" id="171442"/>
    <lineage>
        <taxon>Bacteria</taxon>
        <taxon>Bacillati</taxon>
        <taxon>Actinomycetota</taxon>
        <taxon>Actinomycetes</taxon>
        <taxon>Sporichthyales</taxon>
        <taxon>Sporichthyaceae</taxon>
        <taxon>Sporichthya</taxon>
    </lineage>
</organism>
<name>A0ABN1H917_9ACTN</name>
<dbReference type="RefSeq" id="WP_344608480.1">
    <property type="nucleotide sequence ID" value="NZ_BAAAHE010000045.1"/>
</dbReference>
<reference evidence="5 6" key="1">
    <citation type="journal article" date="2019" name="Int. J. Syst. Evol. Microbiol.">
        <title>The Global Catalogue of Microorganisms (GCM) 10K type strain sequencing project: providing services to taxonomists for standard genome sequencing and annotation.</title>
        <authorList>
            <consortium name="The Broad Institute Genomics Platform"/>
            <consortium name="The Broad Institute Genome Sequencing Center for Infectious Disease"/>
            <person name="Wu L."/>
            <person name="Ma J."/>
        </authorList>
    </citation>
    <scope>NUCLEOTIDE SEQUENCE [LARGE SCALE GENOMIC DNA]</scope>
    <source>
        <strain evidence="5 6">JCM 10671</strain>
    </source>
</reference>
<keyword evidence="6" id="KW-1185">Reference proteome</keyword>
<evidence type="ECO:0000313" key="6">
    <source>
        <dbReference type="Proteomes" id="UP001500957"/>
    </source>
</evidence>
<evidence type="ECO:0000256" key="1">
    <source>
        <dbReference type="ARBA" id="ARBA00010139"/>
    </source>
</evidence>
<accession>A0ABN1H917</accession>
<keyword evidence="4" id="KW-0560">Oxidoreductase</keyword>
<gene>
    <name evidence="5" type="ORF">GCM10009547_42040</name>
</gene>
<dbReference type="InterPro" id="IPR051209">
    <property type="entry name" value="FAD-bind_Monooxygenase_sf"/>
</dbReference>
<evidence type="ECO:0000256" key="3">
    <source>
        <dbReference type="ARBA" id="ARBA00022827"/>
    </source>
</evidence>
<sequence>MSRRDPRIAVIGAGMSGLCLAAKMRAAGMENVVLFEKADRVGGTWRENTYPGLNCDVPSRYYSYSFAPNPHWTRLYSPGAEIQEYLRRVARDLDLERHIRFRTEVQEAEWIDGRWRVRTTDGTEEDFDFLVSAAGVLHHPRIADIPGLDSFAGASFHSAQWDHSVPLDGRRVAVIGSGSTATQITIALAPRCAEFKLFARTPQWVYPTPNPRYQQWSRLLLASFPALNRRWGRISYRFWQTVLEQVFGMAVIRPGWQRRLVTVACHLHLRRVKDPALRERLRPKDKPACKRMIFASKFYKRFNDGDATLVDTPIDRVTEQGIRTTDGQLHEVDVIVLATGFHAHTYLRPVEVIGPDGLRLSKVWSSEPRGYRTVALPGFPNFFLLLGPHSPIGNQSLFMITETQVDYLLQWVERWRAGEYDAATPTEDATDAFQAEMRRAYPDTIWTSGCQSWYLGADGLPALWPFTPQDHRDMLAEPNLAEWELTKV</sequence>
<evidence type="ECO:0000256" key="4">
    <source>
        <dbReference type="ARBA" id="ARBA00023002"/>
    </source>
</evidence>
<comment type="similarity">
    <text evidence="1">Belongs to the FAD-binding monooxygenase family.</text>
</comment>
<keyword evidence="2" id="KW-0285">Flavoprotein</keyword>
<dbReference type="EMBL" id="BAAAHE010000045">
    <property type="protein sequence ID" value="GAA0633668.1"/>
    <property type="molecule type" value="Genomic_DNA"/>
</dbReference>
<dbReference type="SUPFAM" id="SSF51905">
    <property type="entry name" value="FAD/NAD(P)-binding domain"/>
    <property type="match status" value="2"/>
</dbReference>
<dbReference type="InterPro" id="IPR020946">
    <property type="entry name" value="Flavin_mOase-like"/>
</dbReference>
<evidence type="ECO:0000313" key="5">
    <source>
        <dbReference type="EMBL" id="GAA0633668.1"/>
    </source>
</evidence>
<keyword evidence="3" id="KW-0274">FAD</keyword>
<dbReference type="PANTHER" id="PTHR42877">
    <property type="entry name" value="L-ORNITHINE N(5)-MONOOXYGENASE-RELATED"/>
    <property type="match status" value="1"/>
</dbReference>
<dbReference type="Gene3D" id="3.50.50.60">
    <property type="entry name" value="FAD/NAD(P)-binding domain"/>
    <property type="match status" value="2"/>
</dbReference>
<protein>
    <submittedName>
        <fullName evidence="5">NAD(P)/FAD-dependent oxidoreductase</fullName>
    </submittedName>
</protein>
<proteinExistence type="inferred from homology"/>
<dbReference type="PANTHER" id="PTHR42877:SF4">
    <property type="entry name" value="FAD_NAD(P)-BINDING DOMAIN-CONTAINING PROTEIN-RELATED"/>
    <property type="match status" value="1"/>
</dbReference>
<evidence type="ECO:0000256" key="2">
    <source>
        <dbReference type="ARBA" id="ARBA00022630"/>
    </source>
</evidence>
<dbReference type="InterPro" id="IPR036188">
    <property type="entry name" value="FAD/NAD-bd_sf"/>
</dbReference>
<dbReference type="Pfam" id="PF00743">
    <property type="entry name" value="FMO-like"/>
    <property type="match status" value="1"/>
</dbReference>
<dbReference type="Proteomes" id="UP001500957">
    <property type="component" value="Unassembled WGS sequence"/>
</dbReference>
<comment type="caution">
    <text evidence="5">The sequence shown here is derived from an EMBL/GenBank/DDBJ whole genome shotgun (WGS) entry which is preliminary data.</text>
</comment>